<dbReference type="EMBL" id="ADKX01000020">
    <property type="protein sequence ID" value="EFW05602.1"/>
    <property type="molecule type" value="Genomic_DNA"/>
</dbReference>
<dbReference type="InterPro" id="IPR013785">
    <property type="entry name" value="Aldolase_TIM"/>
</dbReference>
<dbReference type="HOGENOM" id="CLU_082733_0_0_9"/>
<reference evidence="1 2" key="1">
    <citation type="submission" date="2010-12" db="EMBL/GenBank/DDBJ databases">
        <title>The Genome Sequence of Coprobacillus sp. strain 29_1.</title>
        <authorList>
            <consortium name="The Broad Institute Genome Sequencing Platform"/>
            <person name="Earl A."/>
            <person name="Ward D."/>
            <person name="Feldgarden M."/>
            <person name="Gevers D."/>
            <person name="Daigneault M."/>
            <person name="Sibley C.D."/>
            <person name="White A."/>
            <person name="Strauss J."/>
            <person name="Allen-Vercoe E."/>
            <person name="Young S.K."/>
            <person name="Zeng Q."/>
            <person name="Gargeya S."/>
            <person name="Fitzgerald M."/>
            <person name="Haas B."/>
            <person name="Abouelleil A."/>
            <person name="Alvarado L."/>
            <person name="Arachchi H.M."/>
            <person name="Berlin A."/>
            <person name="Brown A."/>
            <person name="Chapman S.B."/>
            <person name="Chen Z."/>
            <person name="Dunbar C."/>
            <person name="Freedman E."/>
            <person name="Gearin G."/>
            <person name="Gellesch M."/>
            <person name="Goldberg J."/>
            <person name="Griggs A."/>
            <person name="Gujja S."/>
            <person name="Heilman E."/>
            <person name="Heiman D."/>
            <person name="Howarth C."/>
            <person name="Larson L."/>
            <person name="Lui A."/>
            <person name="MacDonald P.J.P."/>
            <person name="Mehta T."/>
            <person name="Montmayeur A."/>
            <person name="Murphy C."/>
            <person name="Neiman D."/>
            <person name="Pearson M."/>
            <person name="Priest M."/>
            <person name="Roberts A."/>
            <person name="Saif S."/>
            <person name="Shea T."/>
            <person name="Shenoy N."/>
            <person name="Sisk P."/>
            <person name="Stolte C."/>
            <person name="Sykes S."/>
            <person name="White J."/>
            <person name="Yandava C."/>
            <person name="Nusbaum C."/>
            <person name="Birren B."/>
        </authorList>
    </citation>
    <scope>NUCLEOTIDE SEQUENCE [LARGE SCALE GENOMIC DNA]</scope>
    <source>
        <strain evidence="1 2">29_1</strain>
    </source>
</reference>
<comment type="caution">
    <text evidence="1">The sequence shown here is derived from an EMBL/GenBank/DDBJ whole genome shotgun (WGS) entry which is preliminary data.</text>
</comment>
<dbReference type="GO" id="GO:0016829">
    <property type="term" value="F:lyase activity"/>
    <property type="evidence" value="ECO:0007669"/>
    <property type="project" value="UniProtKB-KW"/>
</dbReference>
<dbReference type="OrthoDB" id="1092608at2"/>
<dbReference type="GeneID" id="78230754"/>
<name>E7G8M3_9FIRM</name>
<proteinExistence type="predicted"/>
<dbReference type="RefSeq" id="WP_008788227.1">
    <property type="nucleotide sequence ID" value="NZ_AKCB01000002.1"/>
</dbReference>
<dbReference type="SUPFAM" id="SSF51395">
    <property type="entry name" value="FMN-linked oxidoreductases"/>
    <property type="match status" value="1"/>
</dbReference>
<accession>E7G8M3</accession>
<evidence type="ECO:0000313" key="1">
    <source>
        <dbReference type="EMBL" id="EFW05602.1"/>
    </source>
</evidence>
<dbReference type="eggNOG" id="COG1304">
    <property type="taxonomic scope" value="Bacteria"/>
</dbReference>
<evidence type="ECO:0000313" key="2">
    <source>
        <dbReference type="Proteomes" id="UP000003157"/>
    </source>
</evidence>
<dbReference type="AlphaFoldDB" id="E7G8M3"/>
<dbReference type="Gene3D" id="3.20.20.70">
    <property type="entry name" value="Aldolase class I"/>
    <property type="match status" value="1"/>
</dbReference>
<dbReference type="STRING" id="100884.GCA_000269565_02955"/>
<sequence length="226" mass="24178">MAKQMPVIQSKLRHIVKVPECIYDVSGINVNGKRIKSLVFSTDVAVIANCNADAVIAVYPFTPTLQITKSIIEVAQKPVFAGVGGGTTAGPRVNNIALDAELNGASAVVLNAPTKTRFVQELAQIIDIPIVLTIVSLDEALEERMLNSGASIINVSGGKNTVAIIKALRAIDKDFPIIATGGPSVETIKEVIQAGANAITYTPPTNGEIFKEMMERYRIQCSHHEE</sequence>
<organism evidence="1 2">
    <name type="scientific">Coprobacillus cateniformis</name>
    <dbReference type="NCBI Taxonomy" id="100884"/>
    <lineage>
        <taxon>Bacteria</taxon>
        <taxon>Bacillati</taxon>
        <taxon>Bacillota</taxon>
        <taxon>Erysipelotrichia</taxon>
        <taxon>Erysipelotrichales</taxon>
        <taxon>Coprobacillaceae</taxon>
        <taxon>Coprobacillus</taxon>
    </lineage>
</organism>
<gene>
    <name evidence="1" type="ORF">HMPREF9488_01111</name>
</gene>
<keyword evidence="2" id="KW-1185">Reference proteome</keyword>
<protein>
    <submittedName>
        <fullName evidence="1">Dihydrodipicolinate synthase/N-acetylneuraminate lyase</fullName>
    </submittedName>
</protein>
<keyword evidence="1" id="KW-0456">Lyase</keyword>
<dbReference type="Proteomes" id="UP000003157">
    <property type="component" value="Unassembled WGS sequence"/>
</dbReference>